<keyword evidence="1" id="KW-0812">Transmembrane</keyword>
<name>A0ABV2NHF8_9HYPH</name>
<comment type="caution">
    <text evidence="2">The sequence shown here is derived from an EMBL/GenBank/DDBJ whole genome shotgun (WGS) entry which is preliminary data.</text>
</comment>
<keyword evidence="3" id="KW-1185">Reference proteome</keyword>
<proteinExistence type="predicted"/>
<reference evidence="2 3" key="1">
    <citation type="submission" date="2024-06" db="EMBL/GenBank/DDBJ databases">
        <title>Genomics of switchgrass bacterial isolates.</title>
        <authorList>
            <person name="Shade A."/>
        </authorList>
    </citation>
    <scope>NUCLEOTIDE SEQUENCE [LARGE SCALE GENOMIC DNA]</scope>
    <source>
        <strain evidence="2 3">PvP084</strain>
    </source>
</reference>
<protein>
    <submittedName>
        <fullName evidence="2">Uncharacterized protein</fullName>
    </submittedName>
</protein>
<evidence type="ECO:0000313" key="3">
    <source>
        <dbReference type="Proteomes" id="UP001549119"/>
    </source>
</evidence>
<gene>
    <name evidence="2" type="ORF">ABIC20_003235</name>
</gene>
<dbReference type="RefSeq" id="WP_024828895.1">
    <property type="nucleotide sequence ID" value="NZ_CP090579.1"/>
</dbReference>
<accession>A0ABV2NHF8</accession>
<dbReference type="EMBL" id="JBEPNW010000002">
    <property type="protein sequence ID" value="MET3865926.1"/>
    <property type="molecule type" value="Genomic_DNA"/>
</dbReference>
<keyword evidence="1" id="KW-0472">Membrane</keyword>
<dbReference type="Proteomes" id="UP001549119">
    <property type="component" value="Unassembled WGS sequence"/>
</dbReference>
<sequence>MGGKDGRDEPPIEAEPASRRPGLFRRLVDGLEAVELLVQVGRLLWWLLRGLWLLAGAIVRLFGDR</sequence>
<keyword evidence="1" id="KW-1133">Transmembrane helix</keyword>
<organism evidence="2 3">
    <name type="scientific">Methylobacterium radiotolerans</name>
    <dbReference type="NCBI Taxonomy" id="31998"/>
    <lineage>
        <taxon>Bacteria</taxon>
        <taxon>Pseudomonadati</taxon>
        <taxon>Pseudomonadota</taxon>
        <taxon>Alphaproteobacteria</taxon>
        <taxon>Hyphomicrobiales</taxon>
        <taxon>Methylobacteriaceae</taxon>
        <taxon>Methylobacterium</taxon>
    </lineage>
</organism>
<feature type="transmembrane region" description="Helical" evidence="1">
    <location>
        <begin position="43"/>
        <end position="63"/>
    </location>
</feature>
<evidence type="ECO:0000313" key="2">
    <source>
        <dbReference type="EMBL" id="MET3865926.1"/>
    </source>
</evidence>
<evidence type="ECO:0000256" key="1">
    <source>
        <dbReference type="SAM" id="Phobius"/>
    </source>
</evidence>